<comment type="caution">
    <text evidence="1">The sequence shown here is derived from an EMBL/GenBank/DDBJ whole genome shotgun (WGS) entry which is preliminary data.</text>
</comment>
<organism evidence="1 2">
    <name type="scientific">Gluconacetobacter asukensis</name>
    <dbReference type="NCBI Taxonomy" id="1017181"/>
    <lineage>
        <taxon>Bacteria</taxon>
        <taxon>Pseudomonadati</taxon>
        <taxon>Pseudomonadota</taxon>
        <taxon>Alphaproteobacteria</taxon>
        <taxon>Acetobacterales</taxon>
        <taxon>Acetobacteraceae</taxon>
        <taxon>Gluconacetobacter</taxon>
    </lineage>
</organism>
<dbReference type="Proteomes" id="UP000577891">
    <property type="component" value="Unassembled WGS sequence"/>
</dbReference>
<dbReference type="EMBL" id="JABEQE010000010">
    <property type="protein sequence ID" value="MBB2172860.1"/>
    <property type="molecule type" value="Genomic_DNA"/>
</dbReference>
<gene>
    <name evidence="1" type="ORF">HLH35_12145</name>
</gene>
<accession>A0A7W4P3L4</accession>
<evidence type="ECO:0000313" key="2">
    <source>
        <dbReference type="Proteomes" id="UP000577891"/>
    </source>
</evidence>
<sequence length="54" mass="5830">MTDLPEPMTPEDCDVEGIPMPVELIRALCAEAGIDPDWAIQFCIENGMPIGGLN</sequence>
<name>A0A7W4P3L4_9PROT</name>
<reference evidence="1 2" key="1">
    <citation type="submission" date="2020-04" db="EMBL/GenBank/DDBJ databases">
        <title>Description of novel Gluconacetobacter.</title>
        <authorList>
            <person name="Sombolestani A."/>
        </authorList>
    </citation>
    <scope>NUCLEOTIDE SEQUENCE [LARGE SCALE GENOMIC DNA]</scope>
    <source>
        <strain evidence="1 2">LMG 27724</strain>
    </source>
</reference>
<protein>
    <submittedName>
        <fullName evidence="1">Uncharacterized protein</fullName>
    </submittedName>
</protein>
<evidence type="ECO:0000313" key="1">
    <source>
        <dbReference type="EMBL" id="MBB2172860.1"/>
    </source>
</evidence>
<keyword evidence="2" id="KW-1185">Reference proteome</keyword>
<dbReference type="RefSeq" id="WP_182979386.1">
    <property type="nucleotide sequence ID" value="NZ_BAABGB010000005.1"/>
</dbReference>
<proteinExistence type="predicted"/>
<dbReference type="AlphaFoldDB" id="A0A7W4P3L4"/>